<dbReference type="InterPro" id="IPR008969">
    <property type="entry name" value="CarboxyPept-like_regulatory"/>
</dbReference>
<comment type="caution">
    <text evidence="2">The sequence shown here is derived from an EMBL/GenBank/DDBJ whole genome shotgun (WGS) entry which is preliminary data.</text>
</comment>
<feature type="signal peptide" evidence="1">
    <location>
        <begin position="1"/>
        <end position="19"/>
    </location>
</feature>
<reference evidence="2" key="1">
    <citation type="submission" date="2022-02" db="EMBL/GenBank/DDBJ databases">
        <title>Polaribacter sp. MSW13, isolated from seawater.</title>
        <authorList>
            <person name="Kristyanto S."/>
            <person name="Jung J."/>
            <person name="Jeon C.O."/>
        </authorList>
    </citation>
    <scope>NUCLEOTIDE SEQUENCE</scope>
    <source>
        <strain evidence="2">MSW13</strain>
    </source>
</reference>
<keyword evidence="1" id="KW-0732">Signal</keyword>
<sequence>MMKKNLFILCLFLSLSAFSQNDSIPVIKLKGQIVHAESKKALSAAHVLNLNSVVGTITNDRGFFTLPARANDTILVSYLGFASIKLKITNDLLKGNELVIALYEKPEEIREVVIKSTKLIGVLEIDVKQVPKDRYTRIHINGLPQTYEVGKPKGKDFSSPVAAIFQPVDFLYNLFGKKPKQLRKLKKLKKEDDLRKMLSGKFDREVMMEYLEMDRQELSELLTDCNYSEYFIKKASDLQMIEAVLDCYENYKALKKGKIERNKIPVKN</sequence>
<keyword evidence="2" id="KW-0121">Carboxypeptidase</keyword>
<evidence type="ECO:0000313" key="2">
    <source>
        <dbReference type="EMBL" id="MCI2228444.1"/>
    </source>
</evidence>
<name>A0A9X1VL19_9FLAO</name>
<protein>
    <submittedName>
        <fullName evidence="2">Carboxypeptidase-like regulatory domain-containing protein</fullName>
    </submittedName>
</protein>
<evidence type="ECO:0000313" key="3">
    <source>
        <dbReference type="Proteomes" id="UP001139369"/>
    </source>
</evidence>
<evidence type="ECO:0000256" key="1">
    <source>
        <dbReference type="SAM" id="SignalP"/>
    </source>
</evidence>
<keyword evidence="2" id="KW-0645">Protease</keyword>
<dbReference type="AlphaFoldDB" id="A0A9X1VL19"/>
<dbReference type="EMBL" id="JAKQYM010000002">
    <property type="protein sequence ID" value="MCI2228444.1"/>
    <property type="molecule type" value="Genomic_DNA"/>
</dbReference>
<organism evidence="2 3">
    <name type="scientific">Polaribacter marinus</name>
    <dbReference type="NCBI Taxonomy" id="2916838"/>
    <lineage>
        <taxon>Bacteria</taxon>
        <taxon>Pseudomonadati</taxon>
        <taxon>Bacteroidota</taxon>
        <taxon>Flavobacteriia</taxon>
        <taxon>Flavobacteriales</taxon>
        <taxon>Flavobacteriaceae</taxon>
    </lineage>
</organism>
<dbReference type="Proteomes" id="UP001139369">
    <property type="component" value="Unassembled WGS sequence"/>
</dbReference>
<keyword evidence="3" id="KW-1185">Reference proteome</keyword>
<dbReference type="Pfam" id="PF13715">
    <property type="entry name" value="CarbopepD_reg_2"/>
    <property type="match status" value="1"/>
</dbReference>
<proteinExistence type="predicted"/>
<keyword evidence="2" id="KW-0378">Hydrolase</keyword>
<dbReference type="RefSeq" id="WP_242177556.1">
    <property type="nucleotide sequence ID" value="NZ_JAKQYM010000002.1"/>
</dbReference>
<dbReference type="GO" id="GO:0004180">
    <property type="term" value="F:carboxypeptidase activity"/>
    <property type="evidence" value="ECO:0007669"/>
    <property type="project" value="UniProtKB-KW"/>
</dbReference>
<accession>A0A9X1VL19</accession>
<feature type="chain" id="PRO_5040995674" evidence="1">
    <location>
        <begin position="20"/>
        <end position="268"/>
    </location>
</feature>
<dbReference type="SUPFAM" id="SSF49464">
    <property type="entry name" value="Carboxypeptidase regulatory domain-like"/>
    <property type="match status" value="1"/>
</dbReference>
<gene>
    <name evidence="2" type="ORF">MC378_04635</name>
</gene>